<name>A0A7H1Q3M5_9ACTN</name>
<dbReference type="GeneID" id="91464183"/>
<dbReference type="EMBL" id="CP051006">
    <property type="protein sequence ID" value="QNT94905.1"/>
    <property type="molecule type" value="Genomic_DNA"/>
</dbReference>
<reference evidence="1 2" key="1">
    <citation type="submission" date="2020-04" db="EMBL/GenBank/DDBJ databases">
        <title>Characterization and engineering of Streptomyces griseofuscus DSM40191 as a potential heterologous host for expression of BGCs.</title>
        <authorList>
            <person name="Gren T."/>
            <person name="Whitford C.M."/>
            <person name="Mohite O.S."/>
            <person name="Joergensen T.S."/>
            <person name="Nielsen J.B."/>
            <person name="Lee S.Y."/>
            <person name="Weber T."/>
        </authorList>
    </citation>
    <scope>NUCLEOTIDE SEQUENCE [LARGE SCALE GENOMIC DNA]</scope>
    <source>
        <strain evidence="1 2">DSM 40191</strain>
    </source>
</reference>
<organism evidence="1 2">
    <name type="scientific">Streptomyces griseofuscus</name>
    <dbReference type="NCBI Taxonomy" id="146922"/>
    <lineage>
        <taxon>Bacteria</taxon>
        <taxon>Bacillati</taxon>
        <taxon>Actinomycetota</taxon>
        <taxon>Actinomycetes</taxon>
        <taxon>Kitasatosporales</taxon>
        <taxon>Streptomycetaceae</taxon>
        <taxon>Streptomyces</taxon>
    </lineage>
</organism>
<accession>A0A7H1Q3M5</accession>
<dbReference type="Proteomes" id="UP000516422">
    <property type="component" value="Chromosome"/>
</dbReference>
<protein>
    <recommendedName>
        <fullName evidence="3">DUF3560 domain-containing protein</fullName>
    </recommendedName>
</protein>
<evidence type="ECO:0000313" key="1">
    <source>
        <dbReference type="EMBL" id="QNT94905.1"/>
    </source>
</evidence>
<evidence type="ECO:0008006" key="3">
    <source>
        <dbReference type="Google" id="ProtNLM"/>
    </source>
</evidence>
<gene>
    <name evidence="1" type="ORF">HEP81_04632</name>
</gene>
<dbReference type="Pfam" id="PF12083">
    <property type="entry name" value="DUF3560"/>
    <property type="match status" value="1"/>
</dbReference>
<evidence type="ECO:0000313" key="2">
    <source>
        <dbReference type="Proteomes" id="UP000516422"/>
    </source>
</evidence>
<dbReference type="KEGG" id="sgf:HEP81_04632"/>
<proteinExistence type="predicted"/>
<dbReference type="AlphaFoldDB" id="A0A7H1Q3M5"/>
<dbReference type="RefSeq" id="WP_051850030.1">
    <property type="nucleotide sequence ID" value="NZ_CP051006.1"/>
</dbReference>
<sequence length="341" mass="38014">MADITITHTRADGTLVHGSEPGDGILELLNPWGFRYARSVGFIYLRGSRDRAADMRRLRGAQAVLEADGHAVTLSIDESVRRSFQDAESERYRRAGERAERLGARADRLQESSDEKWAEGRRIGASYQGEPVKVDHYSAGRHIRDLERAQKLFGQSVTEQQEADRCRNLADAAATFEDGRKHVGTTLRRLDRLRADLGRIERQMESTVQAAVQVGGTRQAVDPETLADNLARLDADHLDLCEQIAAWEAHIERAEADGAKVWRPDDFTPGDYVGLGGRWYLVLQVNKKSLTVPKSVDWRARVYNRANQLGKKTSTLPYDKVTGRMSGNEMAAQLAAEATTA</sequence>
<dbReference type="InterPro" id="IPR021944">
    <property type="entry name" value="DUF3560"/>
</dbReference>